<dbReference type="InterPro" id="IPR015915">
    <property type="entry name" value="Kelch-typ_b-propeller"/>
</dbReference>
<name>A0A1J3EJK6_NOCCA</name>
<dbReference type="PANTHER" id="PTHR24414">
    <property type="entry name" value="F-BOX/KELCH-REPEAT PROTEIN SKIP4"/>
    <property type="match status" value="1"/>
</dbReference>
<evidence type="ECO:0000313" key="2">
    <source>
        <dbReference type="EMBL" id="JAU32298.1"/>
    </source>
</evidence>
<gene>
    <name evidence="2" type="ORF">LC_TR9969_c0_g1_i1_g.34996</name>
</gene>
<sequence length="396" mass="44504">MKGICAIRRCSQLESENKRRKVSSSSSGLCSLPDAVAVSCLACVSKFDLLALGMASKRHRSLVVSGELWDLRSEMGCIEPSVFVCLRIFPERNPRWFVLHPVQRRLKALPWNNNVYQAPPDSSSSFVTVGRGVYVIGGLVNGKPTWHVSFFDCYERTVSWMPSMKMARASASANLIDGKIYVFGGLRDSDSDSDSSNWAEVFDLETKTWDLLFVSTPKMPLNIQHSVVIDIDIDGEKKVFAVDKDGQDLSFSPSKSVFSTDGVLESNPGGRDDWCVSKRKVLFCRGSGGRILWAFPGQLYWKELQYQKLRPNLVNYGITKLCLNSAGNIVIFWNAQPQGPESFELWSAEISFDLRKIILSQDFTTYEMWGEFEWFAPVLKPAPHRVEVLFAGSVYS</sequence>
<dbReference type="InterPro" id="IPR050354">
    <property type="entry name" value="F-box/kelch-repeat_ARATH"/>
</dbReference>
<dbReference type="AlphaFoldDB" id="A0A1J3EJK6"/>
<dbReference type="Pfam" id="PF25210">
    <property type="entry name" value="Kelch_FKB95"/>
    <property type="match status" value="1"/>
</dbReference>
<dbReference type="SUPFAM" id="SSF117281">
    <property type="entry name" value="Kelch motif"/>
    <property type="match status" value="1"/>
</dbReference>
<dbReference type="InterPro" id="IPR057499">
    <property type="entry name" value="Kelch_FKB95"/>
</dbReference>
<dbReference type="EMBL" id="GEVK01020534">
    <property type="protein sequence ID" value="JAU32298.1"/>
    <property type="molecule type" value="Transcribed_RNA"/>
</dbReference>
<reference evidence="2" key="1">
    <citation type="submission" date="2016-07" db="EMBL/GenBank/DDBJ databases">
        <title>De novo transcriptome assembly of four accessions of the metal hyperaccumulator plant Noccaea caerulescens.</title>
        <authorList>
            <person name="Blande D."/>
            <person name="Halimaa P."/>
            <person name="Tervahauta A.I."/>
            <person name="Aarts M.G."/>
            <person name="Karenlampi S.O."/>
        </authorList>
    </citation>
    <scope>NUCLEOTIDE SEQUENCE</scope>
</reference>
<accession>A0A1J3EJK6</accession>
<proteinExistence type="predicted"/>
<evidence type="ECO:0000259" key="1">
    <source>
        <dbReference type="Pfam" id="PF25210"/>
    </source>
</evidence>
<dbReference type="Gene3D" id="2.120.10.80">
    <property type="entry name" value="Kelch-type beta propeller"/>
    <property type="match status" value="1"/>
</dbReference>
<dbReference type="PANTHER" id="PTHR24414:SF115">
    <property type="entry name" value="F-BOX DOMAIN-CONTAINING PROTEIN"/>
    <property type="match status" value="1"/>
</dbReference>
<protein>
    <submittedName>
        <fullName evidence="2">Putative F-box/kelch-repeat protein</fullName>
    </submittedName>
</protein>
<organism evidence="2">
    <name type="scientific">Noccaea caerulescens</name>
    <name type="common">Alpine penny-cress</name>
    <name type="synonym">Thlaspi caerulescens</name>
    <dbReference type="NCBI Taxonomy" id="107243"/>
    <lineage>
        <taxon>Eukaryota</taxon>
        <taxon>Viridiplantae</taxon>
        <taxon>Streptophyta</taxon>
        <taxon>Embryophyta</taxon>
        <taxon>Tracheophyta</taxon>
        <taxon>Spermatophyta</taxon>
        <taxon>Magnoliopsida</taxon>
        <taxon>eudicotyledons</taxon>
        <taxon>Gunneridae</taxon>
        <taxon>Pentapetalae</taxon>
        <taxon>rosids</taxon>
        <taxon>malvids</taxon>
        <taxon>Brassicales</taxon>
        <taxon>Brassicaceae</taxon>
        <taxon>Coluteocarpeae</taxon>
        <taxon>Noccaea</taxon>
    </lineage>
</organism>
<feature type="domain" description="FKB95-like N-terminal Kelch" evidence="1">
    <location>
        <begin position="118"/>
        <end position="379"/>
    </location>
</feature>